<keyword evidence="4" id="KW-1185">Reference proteome</keyword>
<gene>
    <name evidence="3" type="ORF">E2C01_072500</name>
</gene>
<dbReference type="EMBL" id="VSRR010047384">
    <property type="protein sequence ID" value="MPC78027.1"/>
    <property type="molecule type" value="Genomic_DNA"/>
</dbReference>
<feature type="compositionally biased region" description="Basic residues" evidence="1">
    <location>
        <begin position="89"/>
        <end position="102"/>
    </location>
</feature>
<comment type="caution">
    <text evidence="3">The sequence shown here is derived from an EMBL/GenBank/DDBJ whole genome shotgun (WGS) entry which is preliminary data.</text>
</comment>
<evidence type="ECO:0000256" key="1">
    <source>
        <dbReference type="SAM" id="MobiDB-lite"/>
    </source>
</evidence>
<accession>A0A5B7I940</accession>
<keyword evidence="2" id="KW-0812">Transmembrane</keyword>
<protein>
    <submittedName>
        <fullName evidence="3">Uncharacterized protein</fullName>
    </submittedName>
</protein>
<keyword evidence="2" id="KW-1133">Transmembrane helix</keyword>
<organism evidence="3 4">
    <name type="scientific">Portunus trituberculatus</name>
    <name type="common">Swimming crab</name>
    <name type="synonym">Neptunus trituberculatus</name>
    <dbReference type="NCBI Taxonomy" id="210409"/>
    <lineage>
        <taxon>Eukaryota</taxon>
        <taxon>Metazoa</taxon>
        <taxon>Ecdysozoa</taxon>
        <taxon>Arthropoda</taxon>
        <taxon>Crustacea</taxon>
        <taxon>Multicrustacea</taxon>
        <taxon>Malacostraca</taxon>
        <taxon>Eumalacostraca</taxon>
        <taxon>Eucarida</taxon>
        <taxon>Decapoda</taxon>
        <taxon>Pleocyemata</taxon>
        <taxon>Brachyura</taxon>
        <taxon>Eubrachyura</taxon>
        <taxon>Portunoidea</taxon>
        <taxon>Portunidae</taxon>
        <taxon>Portuninae</taxon>
        <taxon>Portunus</taxon>
    </lineage>
</organism>
<name>A0A5B7I940_PORTR</name>
<dbReference type="Proteomes" id="UP000324222">
    <property type="component" value="Unassembled WGS sequence"/>
</dbReference>
<feature type="region of interest" description="Disordered" evidence="1">
    <location>
        <begin position="89"/>
        <end position="125"/>
    </location>
</feature>
<dbReference type="AlphaFoldDB" id="A0A5B7I940"/>
<sequence>MFLALAALGLTHCFVFEYSITTLYFYLSFLSLLAPYLRCPSSLQAQGYKENPQINSLYICFKYSITSAYISSPFCHVWRLSHNVPRLCRHGGRKNGRRRTRSRAIDPIGAASSSQSSSDLSSPNESCYSFVRRALQVASDNSKQVDRGE</sequence>
<reference evidence="3 4" key="1">
    <citation type="submission" date="2019-05" db="EMBL/GenBank/DDBJ databases">
        <title>Another draft genome of Portunus trituberculatus and its Hox gene families provides insights of decapod evolution.</title>
        <authorList>
            <person name="Jeong J.-H."/>
            <person name="Song I."/>
            <person name="Kim S."/>
            <person name="Choi T."/>
            <person name="Kim D."/>
            <person name="Ryu S."/>
            <person name="Kim W."/>
        </authorList>
    </citation>
    <scope>NUCLEOTIDE SEQUENCE [LARGE SCALE GENOMIC DNA]</scope>
    <source>
        <tissue evidence="3">Muscle</tissue>
    </source>
</reference>
<proteinExistence type="predicted"/>
<evidence type="ECO:0000313" key="4">
    <source>
        <dbReference type="Proteomes" id="UP000324222"/>
    </source>
</evidence>
<evidence type="ECO:0000313" key="3">
    <source>
        <dbReference type="EMBL" id="MPC78027.1"/>
    </source>
</evidence>
<feature type="transmembrane region" description="Helical" evidence="2">
    <location>
        <begin position="23"/>
        <end position="39"/>
    </location>
</feature>
<keyword evidence="2" id="KW-0472">Membrane</keyword>
<feature type="compositionally biased region" description="Low complexity" evidence="1">
    <location>
        <begin position="112"/>
        <end position="125"/>
    </location>
</feature>
<evidence type="ECO:0000256" key="2">
    <source>
        <dbReference type="SAM" id="Phobius"/>
    </source>
</evidence>